<dbReference type="Proteomes" id="UP000182829">
    <property type="component" value="Unassembled WGS sequence"/>
</dbReference>
<dbReference type="AlphaFoldDB" id="A0A1I3NYG8"/>
<protein>
    <submittedName>
        <fullName evidence="2">Uncharacterized protein</fullName>
    </submittedName>
</protein>
<evidence type="ECO:0000313" key="2">
    <source>
        <dbReference type="EMBL" id="SFJ14335.1"/>
    </source>
</evidence>
<organism evidence="2 3">
    <name type="scientific">Natronobacterium gregoryi</name>
    <dbReference type="NCBI Taxonomy" id="44930"/>
    <lineage>
        <taxon>Archaea</taxon>
        <taxon>Methanobacteriati</taxon>
        <taxon>Methanobacteriota</taxon>
        <taxon>Stenosarchaea group</taxon>
        <taxon>Halobacteria</taxon>
        <taxon>Halobacteriales</taxon>
        <taxon>Natrialbaceae</taxon>
        <taxon>Natronobacterium</taxon>
    </lineage>
</organism>
<evidence type="ECO:0000313" key="3">
    <source>
        <dbReference type="Proteomes" id="UP000182829"/>
    </source>
</evidence>
<dbReference type="Gene3D" id="1.20.1260.10">
    <property type="match status" value="1"/>
</dbReference>
<dbReference type="InterPro" id="IPR012347">
    <property type="entry name" value="Ferritin-like"/>
</dbReference>
<feature type="compositionally biased region" description="Polar residues" evidence="1">
    <location>
        <begin position="51"/>
        <end position="68"/>
    </location>
</feature>
<gene>
    <name evidence="2" type="ORF">SAMN05443661_11564</name>
</gene>
<name>A0A1I3NYG8_9EURY</name>
<dbReference type="GeneID" id="14207820"/>
<dbReference type="RefSeq" id="WP_005581550.1">
    <property type="nucleotide sequence ID" value="NZ_FORO01000015.1"/>
</dbReference>
<sequence length="68" mass="7737">METPTGTIESERDLFARTLRELYHVERELEDRQTELTEAVTDEELEAFSRLTASARPTRSGGSSEFST</sequence>
<reference evidence="2 3" key="1">
    <citation type="submission" date="2016-10" db="EMBL/GenBank/DDBJ databases">
        <authorList>
            <person name="de Groot N.N."/>
        </authorList>
    </citation>
    <scope>NUCLEOTIDE SEQUENCE [LARGE SCALE GENOMIC DNA]</scope>
    <source>
        <strain evidence="2 3">SP2</strain>
    </source>
</reference>
<proteinExistence type="predicted"/>
<accession>A0A1I3NYG8</accession>
<dbReference type="OrthoDB" id="197444at2157"/>
<evidence type="ECO:0000256" key="1">
    <source>
        <dbReference type="SAM" id="MobiDB-lite"/>
    </source>
</evidence>
<dbReference type="EMBL" id="FORO01000015">
    <property type="protein sequence ID" value="SFJ14335.1"/>
    <property type="molecule type" value="Genomic_DNA"/>
</dbReference>
<feature type="region of interest" description="Disordered" evidence="1">
    <location>
        <begin position="32"/>
        <end position="68"/>
    </location>
</feature>